<dbReference type="Proteomes" id="UP000177521">
    <property type="component" value="Unassembled WGS sequence"/>
</dbReference>
<accession>A0A1F4XHL3</accession>
<name>A0A1F4XHL3_9BACT</name>
<dbReference type="EMBL" id="MEWS01000051">
    <property type="protein sequence ID" value="OGC81104.1"/>
    <property type="molecule type" value="Genomic_DNA"/>
</dbReference>
<proteinExistence type="predicted"/>
<feature type="domain" description="Transposase IS200-like" evidence="1">
    <location>
        <begin position="14"/>
        <end position="116"/>
    </location>
</feature>
<dbReference type="GO" id="GO:0003677">
    <property type="term" value="F:DNA binding"/>
    <property type="evidence" value="ECO:0007669"/>
    <property type="project" value="InterPro"/>
</dbReference>
<dbReference type="Gene3D" id="3.30.70.1290">
    <property type="entry name" value="Transposase IS200-like"/>
    <property type="match status" value="1"/>
</dbReference>
<evidence type="ECO:0000313" key="3">
    <source>
        <dbReference type="Proteomes" id="UP000177521"/>
    </source>
</evidence>
<dbReference type="GO" id="GO:0004803">
    <property type="term" value="F:transposase activity"/>
    <property type="evidence" value="ECO:0007669"/>
    <property type="project" value="InterPro"/>
</dbReference>
<dbReference type="SUPFAM" id="SSF143422">
    <property type="entry name" value="Transposase IS200-like"/>
    <property type="match status" value="1"/>
</dbReference>
<dbReference type="GO" id="GO:0006313">
    <property type="term" value="P:DNA transposition"/>
    <property type="evidence" value="ECO:0007669"/>
    <property type="project" value="InterPro"/>
</dbReference>
<sequence>MIVMPTYISTKYVCRLYLQLTLYLKGMKSLLSGAIGEELEKKCPELAERVAVRVYQAAAEPDRLHFLIELTSGQSVSEVVNSLQKVTTAFLREDFSAWFPSKVAVWEQGYAARTAGIPYLHLRALSPLVGWPTQSKSAQPIHLRRFPQINMKQLAKVCAQADVEWKK</sequence>
<protein>
    <recommendedName>
        <fullName evidence="1">Transposase IS200-like domain-containing protein</fullName>
    </recommendedName>
</protein>
<evidence type="ECO:0000313" key="2">
    <source>
        <dbReference type="EMBL" id="OGC81104.1"/>
    </source>
</evidence>
<dbReference type="InterPro" id="IPR002686">
    <property type="entry name" value="Transposase_17"/>
</dbReference>
<organism evidence="2 3">
    <name type="scientific">Candidatus Abawacabacteria bacterium RIFCSPHIGHO2_01_FULL_46_8</name>
    <dbReference type="NCBI Taxonomy" id="1817815"/>
    <lineage>
        <taxon>Bacteria</taxon>
        <taxon>Candidatus Abawacaibacteriota</taxon>
    </lineage>
</organism>
<dbReference type="InterPro" id="IPR036515">
    <property type="entry name" value="Transposase_17_sf"/>
</dbReference>
<evidence type="ECO:0000259" key="1">
    <source>
        <dbReference type="Pfam" id="PF01797"/>
    </source>
</evidence>
<comment type="caution">
    <text evidence="2">The sequence shown here is derived from an EMBL/GenBank/DDBJ whole genome shotgun (WGS) entry which is preliminary data.</text>
</comment>
<dbReference type="Pfam" id="PF01797">
    <property type="entry name" value="Y1_Tnp"/>
    <property type="match status" value="1"/>
</dbReference>
<gene>
    <name evidence="2" type="ORF">A2788_01260</name>
</gene>
<dbReference type="AlphaFoldDB" id="A0A1F4XHL3"/>
<reference evidence="2 3" key="1">
    <citation type="journal article" date="2016" name="Nat. Commun.">
        <title>Thousands of microbial genomes shed light on interconnected biogeochemical processes in an aquifer system.</title>
        <authorList>
            <person name="Anantharaman K."/>
            <person name="Brown C.T."/>
            <person name="Hug L.A."/>
            <person name="Sharon I."/>
            <person name="Castelle C.J."/>
            <person name="Probst A.J."/>
            <person name="Thomas B.C."/>
            <person name="Singh A."/>
            <person name="Wilkins M.J."/>
            <person name="Karaoz U."/>
            <person name="Brodie E.L."/>
            <person name="Williams K.H."/>
            <person name="Hubbard S.S."/>
            <person name="Banfield J.F."/>
        </authorList>
    </citation>
    <scope>NUCLEOTIDE SEQUENCE [LARGE SCALE GENOMIC DNA]</scope>
</reference>